<feature type="chain" id="PRO_5041936850" evidence="1">
    <location>
        <begin position="22"/>
        <end position="572"/>
    </location>
</feature>
<dbReference type="AlphaFoldDB" id="A0AAE3M2E9"/>
<gene>
    <name evidence="2" type="ORF">OM075_04545</name>
</gene>
<proteinExistence type="predicted"/>
<protein>
    <submittedName>
        <fullName evidence="2">Uncharacterized protein</fullName>
    </submittedName>
</protein>
<accession>A0AAE3M2E9</accession>
<feature type="signal peptide" evidence="1">
    <location>
        <begin position="1"/>
        <end position="21"/>
    </location>
</feature>
<keyword evidence="3" id="KW-1185">Reference proteome</keyword>
<name>A0AAE3M2E9_9BACT</name>
<evidence type="ECO:0000313" key="2">
    <source>
        <dbReference type="EMBL" id="MCW3785721.1"/>
    </source>
</evidence>
<comment type="caution">
    <text evidence="2">The sequence shown here is derived from an EMBL/GenBank/DDBJ whole genome shotgun (WGS) entry which is preliminary data.</text>
</comment>
<reference evidence="2" key="1">
    <citation type="submission" date="2022-10" db="EMBL/GenBank/DDBJ databases">
        <authorList>
            <person name="Yu W.X."/>
        </authorList>
    </citation>
    <scope>NUCLEOTIDE SEQUENCE</scope>
    <source>
        <strain evidence="2">AAT</strain>
    </source>
</reference>
<evidence type="ECO:0000256" key="1">
    <source>
        <dbReference type="SAM" id="SignalP"/>
    </source>
</evidence>
<keyword evidence="1" id="KW-0732">Signal</keyword>
<dbReference type="RefSeq" id="WP_301189291.1">
    <property type="nucleotide sequence ID" value="NZ_JAPDPJ010000005.1"/>
</dbReference>
<dbReference type="Proteomes" id="UP001209229">
    <property type="component" value="Unassembled WGS sequence"/>
</dbReference>
<dbReference type="EMBL" id="JAPDPJ010000005">
    <property type="protein sequence ID" value="MCW3785721.1"/>
    <property type="molecule type" value="Genomic_DNA"/>
</dbReference>
<organism evidence="2 3">
    <name type="scientific">Plebeiibacterium sediminum</name>
    <dbReference type="NCBI Taxonomy" id="2992112"/>
    <lineage>
        <taxon>Bacteria</taxon>
        <taxon>Pseudomonadati</taxon>
        <taxon>Bacteroidota</taxon>
        <taxon>Bacteroidia</taxon>
        <taxon>Marinilabiliales</taxon>
        <taxon>Marinilabiliaceae</taxon>
        <taxon>Plebeiibacterium</taxon>
    </lineage>
</organism>
<evidence type="ECO:0000313" key="3">
    <source>
        <dbReference type="Proteomes" id="UP001209229"/>
    </source>
</evidence>
<sequence length="572" mass="65956">MKAKFLALCAFIACLSLNAQKPEKVKFDGYYKNIPEYNLNIDGYTLQTEFDKYIQDLFAEKNLDLCIKGFEKGGEDLKLYFSVKEPEIEVRIDKGTQNIDGKTYTNYTAVVSASSESKLLMINKDGFPVKEIILEPNLKSIEKKGFPVTSKAAAEEEAKKIQKENASKIKKAYALGLFKVYQSKLDDLYGEFNQSFRYRVFEIKAKKFDYTEFNNATQEFVQADSVYNINSEDNQTKIHDAINIWKKYADEYTPGKKNKICDLNIDEINFNIAMGYLALGDVNNLEAYWNKCLQISGNKTVEFYSKDDVENMIQNLALSVENKDKPMQPLDNYIAKENYNTQLFLNSIFSAYLQSKWRDSYLTIHYFPAQPQLLKTATITKNYYEKSHEYLNMNYTRFGNISSLTYRTEKGYYPDKTYRYTFEYCNDGISKVLMNGNRVVFSVGYYLGNISSVVWNISDSKSITFSFENEAPGHINVQTTYAEGSKRVEGDNKDYIEYDENYNVVAFHLMDSDCDNQGYDKYGNVNSWTFTNPNNDQTATVSFDLNLDAKGNAVKINSDQDYSVDASYEYQF</sequence>